<sequence length="395" mass="45824">MLVFLSMARLGVSYGRNLTENMLHPSSVKSYSHSRWRVLQILRNRLESQAGSGHPVHVRDHFQYAMFFLLSVMCYGDSVNDIQIKLIKEVQQRAFYNSHKFNILNFWPRLTKIVLRRRWEEFFQLNKSRQDVSIPLIRARKKVREEQTSKSSKSTKEYEHAVSYIDTLLALEFPDEKRELNEDEIANLCNEFLNAGTDTTSTALEWIVANLVKYPQIQEKLFMEIKGVVGNGKEEVEESDLQKISYLKAVISEGLRRHPPGHFVAPHAVTQDVVLDEYLMPKNGSINFMVAEMGLDPKVWEDPMAFKPDRILNIGSQELDITGSREIKMMPFGAGRRICPAYRLAMFHLEYFVANLIWKYKWKAVDGDDVDLAEKLERAVVLMKNPLQVHITPRF</sequence>
<comment type="cofactor">
    <cofactor evidence="1 7">
        <name>heme</name>
        <dbReference type="ChEBI" id="CHEBI:30413"/>
    </cofactor>
</comment>
<dbReference type="InterPro" id="IPR001128">
    <property type="entry name" value="Cyt_P450"/>
</dbReference>
<keyword evidence="7 8" id="KW-0349">Heme</keyword>
<proteinExistence type="inferred from homology"/>
<evidence type="ECO:0000256" key="5">
    <source>
        <dbReference type="ARBA" id="ARBA00022989"/>
    </source>
</evidence>
<dbReference type="GO" id="GO:0005506">
    <property type="term" value="F:iron ion binding"/>
    <property type="evidence" value="ECO:0007669"/>
    <property type="project" value="InterPro"/>
</dbReference>
<keyword evidence="10" id="KW-1185">Reference proteome</keyword>
<dbReference type="InterPro" id="IPR036396">
    <property type="entry name" value="Cyt_P450_sf"/>
</dbReference>
<evidence type="ECO:0000256" key="2">
    <source>
        <dbReference type="ARBA" id="ARBA00004167"/>
    </source>
</evidence>
<evidence type="ECO:0008006" key="11">
    <source>
        <dbReference type="Google" id="ProtNLM"/>
    </source>
</evidence>
<keyword evidence="6" id="KW-0472">Membrane</keyword>
<keyword evidence="4 7" id="KW-0479">Metal-binding</keyword>
<dbReference type="PANTHER" id="PTHR24298:SF800">
    <property type="entry name" value="CYTOCHROME P450 89A2-RELATED"/>
    <property type="match status" value="1"/>
</dbReference>
<evidence type="ECO:0000256" key="8">
    <source>
        <dbReference type="RuleBase" id="RU000461"/>
    </source>
</evidence>
<dbReference type="InterPro" id="IPR051103">
    <property type="entry name" value="Plant_metabolite_P450s"/>
</dbReference>
<comment type="caution">
    <text evidence="9">The sequence shown here is derived from an EMBL/GenBank/DDBJ whole genome shotgun (WGS) entry which is preliminary data.</text>
</comment>
<evidence type="ECO:0000313" key="10">
    <source>
        <dbReference type="Proteomes" id="UP001314170"/>
    </source>
</evidence>
<evidence type="ECO:0000256" key="3">
    <source>
        <dbReference type="ARBA" id="ARBA00022692"/>
    </source>
</evidence>
<dbReference type="Pfam" id="PF00067">
    <property type="entry name" value="p450"/>
    <property type="match status" value="1"/>
</dbReference>
<protein>
    <recommendedName>
        <fullName evidence="11">Cytochrome P450</fullName>
    </recommendedName>
</protein>
<evidence type="ECO:0000313" key="9">
    <source>
        <dbReference type="EMBL" id="CAK7333755.1"/>
    </source>
</evidence>
<evidence type="ECO:0000256" key="4">
    <source>
        <dbReference type="ARBA" id="ARBA00022723"/>
    </source>
</evidence>
<dbReference type="Gene3D" id="1.10.630.10">
    <property type="entry name" value="Cytochrome P450"/>
    <property type="match status" value="1"/>
</dbReference>
<comment type="similarity">
    <text evidence="8">Belongs to the cytochrome P450 family.</text>
</comment>
<evidence type="ECO:0000256" key="1">
    <source>
        <dbReference type="ARBA" id="ARBA00001971"/>
    </source>
</evidence>
<dbReference type="InterPro" id="IPR017972">
    <property type="entry name" value="Cyt_P450_CS"/>
</dbReference>
<evidence type="ECO:0000256" key="7">
    <source>
        <dbReference type="PIRSR" id="PIRSR602401-1"/>
    </source>
</evidence>
<feature type="binding site" description="axial binding residue" evidence="7">
    <location>
        <position position="339"/>
    </location>
    <ligand>
        <name>heme</name>
        <dbReference type="ChEBI" id="CHEBI:30413"/>
    </ligand>
    <ligandPart>
        <name>Fe</name>
        <dbReference type="ChEBI" id="CHEBI:18248"/>
    </ligandPart>
</feature>
<keyword evidence="5" id="KW-1133">Transmembrane helix</keyword>
<accession>A0AAV1RDN2</accession>
<dbReference type="AlphaFoldDB" id="A0AAV1RDN2"/>
<dbReference type="PRINTS" id="PR00463">
    <property type="entry name" value="EP450I"/>
</dbReference>
<reference evidence="9 10" key="1">
    <citation type="submission" date="2024-01" db="EMBL/GenBank/DDBJ databases">
        <authorList>
            <person name="Waweru B."/>
        </authorList>
    </citation>
    <scope>NUCLEOTIDE SEQUENCE [LARGE SCALE GENOMIC DNA]</scope>
</reference>
<dbReference type="EMBL" id="CAWUPB010000936">
    <property type="protein sequence ID" value="CAK7333755.1"/>
    <property type="molecule type" value="Genomic_DNA"/>
</dbReference>
<dbReference type="GO" id="GO:0016020">
    <property type="term" value="C:membrane"/>
    <property type="evidence" value="ECO:0007669"/>
    <property type="project" value="UniProtKB-SubCell"/>
</dbReference>
<comment type="subcellular location">
    <subcellularLocation>
        <location evidence="2">Membrane</location>
        <topology evidence="2">Single-pass membrane protein</topology>
    </subcellularLocation>
</comment>
<dbReference type="PROSITE" id="PS00086">
    <property type="entry name" value="CYTOCHROME_P450"/>
    <property type="match status" value="1"/>
</dbReference>
<dbReference type="GO" id="GO:0016709">
    <property type="term" value="F:oxidoreductase activity, acting on paired donors, with incorporation or reduction of molecular oxygen, NAD(P)H as one donor, and incorporation of one atom of oxygen"/>
    <property type="evidence" value="ECO:0007669"/>
    <property type="project" value="TreeGrafter"/>
</dbReference>
<dbReference type="GO" id="GO:0020037">
    <property type="term" value="F:heme binding"/>
    <property type="evidence" value="ECO:0007669"/>
    <property type="project" value="InterPro"/>
</dbReference>
<organism evidence="9 10">
    <name type="scientific">Dovyalis caffra</name>
    <dbReference type="NCBI Taxonomy" id="77055"/>
    <lineage>
        <taxon>Eukaryota</taxon>
        <taxon>Viridiplantae</taxon>
        <taxon>Streptophyta</taxon>
        <taxon>Embryophyta</taxon>
        <taxon>Tracheophyta</taxon>
        <taxon>Spermatophyta</taxon>
        <taxon>Magnoliopsida</taxon>
        <taxon>eudicotyledons</taxon>
        <taxon>Gunneridae</taxon>
        <taxon>Pentapetalae</taxon>
        <taxon>rosids</taxon>
        <taxon>fabids</taxon>
        <taxon>Malpighiales</taxon>
        <taxon>Salicaceae</taxon>
        <taxon>Flacourtieae</taxon>
        <taxon>Dovyalis</taxon>
    </lineage>
</organism>
<dbReference type="Proteomes" id="UP001314170">
    <property type="component" value="Unassembled WGS sequence"/>
</dbReference>
<dbReference type="SUPFAM" id="SSF48264">
    <property type="entry name" value="Cytochrome P450"/>
    <property type="match status" value="1"/>
</dbReference>
<keyword evidence="7 8" id="KW-0408">Iron</keyword>
<keyword evidence="3" id="KW-0812">Transmembrane</keyword>
<dbReference type="PANTHER" id="PTHR24298">
    <property type="entry name" value="FLAVONOID 3'-MONOOXYGENASE-RELATED"/>
    <property type="match status" value="1"/>
</dbReference>
<gene>
    <name evidence="9" type="ORF">DCAF_LOCUS9601</name>
</gene>
<dbReference type="PRINTS" id="PR00385">
    <property type="entry name" value="P450"/>
</dbReference>
<keyword evidence="8" id="KW-0560">Oxidoreductase</keyword>
<keyword evidence="8" id="KW-0503">Monooxygenase</keyword>
<name>A0AAV1RDN2_9ROSI</name>
<dbReference type="CDD" id="cd11075">
    <property type="entry name" value="CYP77_89"/>
    <property type="match status" value="1"/>
</dbReference>
<evidence type="ECO:0000256" key="6">
    <source>
        <dbReference type="ARBA" id="ARBA00023136"/>
    </source>
</evidence>
<dbReference type="InterPro" id="IPR002401">
    <property type="entry name" value="Cyt_P450_E_grp-I"/>
</dbReference>